<feature type="domain" description="Phosphatidic acid phosphatase type 2/haloperoxidase" evidence="2">
    <location>
        <begin position="288"/>
        <end position="411"/>
    </location>
</feature>
<dbReference type="Pfam" id="PF01569">
    <property type="entry name" value="PAP2"/>
    <property type="match status" value="1"/>
</dbReference>
<dbReference type="InterPro" id="IPR036938">
    <property type="entry name" value="PAP2/HPO_sf"/>
</dbReference>
<dbReference type="PANTHER" id="PTHR34599">
    <property type="entry name" value="PEROXIDASE-RELATED"/>
    <property type="match status" value="1"/>
</dbReference>
<evidence type="ECO:0000313" key="3">
    <source>
        <dbReference type="EMBL" id="SNR48816.1"/>
    </source>
</evidence>
<dbReference type="InterPro" id="IPR000326">
    <property type="entry name" value="PAP2/HPO"/>
</dbReference>
<dbReference type="InterPro" id="IPR052559">
    <property type="entry name" value="V-haloperoxidase"/>
</dbReference>
<accession>A0A238WQI2</accession>
<dbReference type="Gene3D" id="1.10.606.20">
    <property type="match status" value="1"/>
</dbReference>
<organism evidence="3 4">
    <name type="scientific">Actinoplanes regularis</name>
    <dbReference type="NCBI Taxonomy" id="52697"/>
    <lineage>
        <taxon>Bacteria</taxon>
        <taxon>Bacillati</taxon>
        <taxon>Actinomycetota</taxon>
        <taxon>Actinomycetes</taxon>
        <taxon>Micromonosporales</taxon>
        <taxon>Micromonosporaceae</taxon>
        <taxon>Actinoplanes</taxon>
    </lineage>
</organism>
<protein>
    <submittedName>
        <fullName evidence="3">PAP2 superfamily protein</fullName>
    </submittedName>
</protein>
<dbReference type="PANTHER" id="PTHR34599:SF1">
    <property type="entry name" value="PHOSPHATIDIC ACID PHOSPHATASE TYPE 2_HALOPEROXIDASE DOMAIN-CONTAINING PROTEIN"/>
    <property type="match status" value="1"/>
</dbReference>
<dbReference type="CDD" id="cd03398">
    <property type="entry name" value="PAP2_haloperoxidase"/>
    <property type="match status" value="1"/>
</dbReference>
<dbReference type="OrthoDB" id="103227at2"/>
<proteinExistence type="predicted"/>
<dbReference type="SUPFAM" id="SSF48317">
    <property type="entry name" value="Acid phosphatase/Vanadium-dependent haloperoxidase"/>
    <property type="match status" value="1"/>
</dbReference>
<dbReference type="RefSeq" id="WP_089292546.1">
    <property type="nucleotide sequence ID" value="NZ_BOMU01000018.1"/>
</dbReference>
<evidence type="ECO:0000256" key="1">
    <source>
        <dbReference type="SAM" id="SignalP"/>
    </source>
</evidence>
<dbReference type="Proteomes" id="UP000198415">
    <property type="component" value="Unassembled WGS sequence"/>
</dbReference>
<evidence type="ECO:0000259" key="2">
    <source>
        <dbReference type="Pfam" id="PF01569"/>
    </source>
</evidence>
<name>A0A238WQI2_9ACTN</name>
<reference evidence="3 4" key="1">
    <citation type="submission" date="2017-06" db="EMBL/GenBank/DDBJ databases">
        <authorList>
            <person name="Kim H.J."/>
            <person name="Triplett B.A."/>
        </authorList>
    </citation>
    <scope>NUCLEOTIDE SEQUENCE [LARGE SCALE GENOMIC DNA]</scope>
    <source>
        <strain evidence="3 4">DSM 43151</strain>
    </source>
</reference>
<dbReference type="EMBL" id="FZNR01000002">
    <property type="protein sequence ID" value="SNR48816.1"/>
    <property type="molecule type" value="Genomic_DNA"/>
</dbReference>
<keyword evidence="4" id="KW-1185">Reference proteome</keyword>
<feature type="signal peptide" evidence="1">
    <location>
        <begin position="1"/>
        <end position="28"/>
    </location>
</feature>
<evidence type="ECO:0000313" key="4">
    <source>
        <dbReference type="Proteomes" id="UP000198415"/>
    </source>
</evidence>
<feature type="chain" id="PRO_5012195771" evidence="1">
    <location>
        <begin position="29"/>
        <end position="419"/>
    </location>
</feature>
<keyword evidence="1" id="KW-0732">Signal</keyword>
<dbReference type="AlphaFoldDB" id="A0A238WQI2"/>
<sequence>MAYRRLPALIATMTLALTTALAPSSAQATPPGPNAVVVWNLNAQNEIYEVARQSPATAARSFAMVQGAVYDAVNAVAGVPYQPYLTAPKAHRAYSADAAVAAAASEVLLSLFPEQAATVRAQYDAALAAIPDGWAERGGVAVGRQAAAAMIAARVGDGAFGSATWNVSTAPGQWRPTPPTYAQDGAWFADLRPFVLPDAAMFRTSGPPALTSAAYARDLNEVKAIGGVTSTVRTTDETQAAIWWHDRRLTEWAMKRQLAESRHLSTLQTARMFAMVDITNVDALIACYSEKKYWNFWRPVTAVQEADGDGNPATAGDPSWMPLLVTPPFPDYTSGHTCSFSAIALTWQRFFGRDDLPTSAYSADSGTTRAFSSFSSALAEVVEARIWGGVHFRTADVQGVRIGAGTARYVLAREFRPRH</sequence>
<gene>
    <name evidence="3" type="ORF">SAMN06264365_102801</name>
</gene>